<dbReference type="Pfam" id="PF15915">
    <property type="entry name" value="BAT"/>
    <property type="match status" value="1"/>
</dbReference>
<comment type="caution">
    <text evidence="5">The sequence shown here is derived from an EMBL/GenBank/DDBJ whole genome shotgun (WGS) entry which is preliminary data.</text>
</comment>
<gene>
    <name evidence="5" type="ORF">NDI79_05885</name>
</gene>
<dbReference type="InterPro" id="IPR031803">
    <property type="entry name" value="BAT_GAF/HTH-assoc"/>
</dbReference>
<dbReference type="Pfam" id="PF04967">
    <property type="entry name" value="HTH_10"/>
    <property type="match status" value="1"/>
</dbReference>
<dbReference type="EMBL" id="JAMQOQ010000001">
    <property type="protein sequence ID" value="MDS0293701.1"/>
    <property type="molecule type" value="Genomic_DNA"/>
</dbReference>
<proteinExistence type="predicted"/>
<evidence type="ECO:0000259" key="3">
    <source>
        <dbReference type="Pfam" id="PF04967"/>
    </source>
</evidence>
<dbReference type="InterPro" id="IPR007050">
    <property type="entry name" value="HTH_bacterioopsin"/>
</dbReference>
<dbReference type="PANTHER" id="PTHR34236">
    <property type="entry name" value="DIMETHYL SULFOXIDE REDUCTASE TRANSCRIPTIONAL ACTIVATOR"/>
    <property type="match status" value="1"/>
</dbReference>
<accession>A0ABU2FYU5</accession>
<evidence type="ECO:0000256" key="2">
    <source>
        <dbReference type="ARBA" id="ARBA00023163"/>
    </source>
</evidence>
<sequence length="220" mass="24382">MATEATFTVRAGEFPLGSVFETLPSATVELERVVPNRGAIAPYAWVYGARVDDVEAAFAPHPGVRGIRLVDAVDDQYLLRVEWDPSHRSVLSALAETGVPLLEAVGTSERWLFRIRGDGRDDVAAFYDRCQEWGVPLAMTEVHSLTPRRRSTEAALTEAQREALVLAYERGYFDTPREVTMAELGSELGITQQAVGSRIRRGIDCILDETLSTVDDDEER</sequence>
<reference evidence="5 6" key="1">
    <citation type="submission" date="2022-06" db="EMBL/GenBank/DDBJ databases">
        <title>Halogeometricum sp. a new haloarchaeum isolate from saline soil.</title>
        <authorList>
            <person name="Strakova D."/>
            <person name="Galisteo C."/>
            <person name="Sanchez-Porro C."/>
            <person name="Ventosa A."/>
        </authorList>
    </citation>
    <scope>NUCLEOTIDE SEQUENCE [LARGE SCALE GENOMIC DNA]</scope>
    <source>
        <strain evidence="6">S3BR25-2</strain>
    </source>
</reference>
<dbReference type="InterPro" id="IPR013324">
    <property type="entry name" value="RNA_pol_sigma_r3/r4-like"/>
</dbReference>
<evidence type="ECO:0000256" key="1">
    <source>
        <dbReference type="ARBA" id="ARBA00023015"/>
    </source>
</evidence>
<organism evidence="5 6">
    <name type="scientific">Halogeometricum luteum</name>
    <dbReference type="NCBI Taxonomy" id="2950537"/>
    <lineage>
        <taxon>Archaea</taxon>
        <taxon>Methanobacteriati</taxon>
        <taxon>Methanobacteriota</taxon>
        <taxon>Stenosarchaea group</taxon>
        <taxon>Halobacteria</taxon>
        <taxon>Halobacteriales</taxon>
        <taxon>Haloferacaceae</taxon>
        <taxon>Halogeometricum</taxon>
    </lineage>
</organism>
<keyword evidence="2" id="KW-0804">Transcription</keyword>
<dbReference type="Proteomes" id="UP001254813">
    <property type="component" value="Unassembled WGS sequence"/>
</dbReference>
<dbReference type="SUPFAM" id="SSF88659">
    <property type="entry name" value="Sigma3 and sigma4 domains of RNA polymerase sigma factors"/>
    <property type="match status" value="1"/>
</dbReference>
<keyword evidence="6" id="KW-1185">Reference proteome</keyword>
<dbReference type="InterPro" id="IPR036388">
    <property type="entry name" value="WH-like_DNA-bd_sf"/>
</dbReference>
<dbReference type="Gene3D" id="1.10.10.10">
    <property type="entry name" value="Winged helix-like DNA-binding domain superfamily/Winged helix DNA-binding domain"/>
    <property type="match status" value="1"/>
</dbReference>
<evidence type="ECO:0000313" key="5">
    <source>
        <dbReference type="EMBL" id="MDS0293701.1"/>
    </source>
</evidence>
<evidence type="ECO:0000259" key="4">
    <source>
        <dbReference type="Pfam" id="PF15915"/>
    </source>
</evidence>
<feature type="domain" description="HTH bat-type" evidence="3">
    <location>
        <begin position="156"/>
        <end position="202"/>
    </location>
</feature>
<protein>
    <submittedName>
        <fullName evidence="5">Helix-turn-helix domain-containing protein</fullName>
    </submittedName>
</protein>
<dbReference type="PANTHER" id="PTHR34236:SF1">
    <property type="entry name" value="DIMETHYL SULFOXIDE REDUCTASE TRANSCRIPTIONAL ACTIVATOR"/>
    <property type="match status" value="1"/>
</dbReference>
<evidence type="ECO:0000313" key="6">
    <source>
        <dbReference type="Proteomes" id="UP001254813"/>
    </source>
</evidence>
<feature type="domain" description="Bacterioopsin transcriptional activator GAF and HTH associated" evidence="4">
    <location>
        <begin position="3"/>
        <end position="143"/>
    </location>
</feature>
<dbReference type="RefSeq" id="WP_310927511.1">
    <property type="nucleotide sequence ID" value="NZ_JAMQOQ010000001.1"/>
</dbReference>
<keyword evidence="1" id="KW-0805">Transcription regulation</keyword>
<name>A0ABU2FYU5_9EURY</name>